<dbReference type="EMBL" id="CP043329">
    <property type="protein sequence ID" value="QEK51461.1"/>
    <property type="molecule type" value="Genomic_DNA"/>
</dbReference>
<comment type="similarity">
    <text evidence="2">Belongs to the Nudix hydrolase family.</text>
</comment>
<organism evidence="4 5">
    <name type="scientific">Pedobacter aquae</name>
    <dbReference type="NCBI Taxonomy" id="2605747"/>
    <lineage>
        <taxon>Bacteria</taxon>
        <taxon>Pseudomonadati</taxon>
        <taxon>Bacteroidota</taxon>
        <taxon>Sphingobacteriia</taxon>
        <taxon>Sphingobacteriales</taxon>
        <taxon>Sphingobacteriaceae</taxon>
        <taxon>Pedobacter</taxon>
    </lineage>
</organism>
<keyword evidence="1 2" id="KW-0378">Hydrolase</keyword>
<dbReference type="SUPFAM" id="SSF55811">
    <property type="entry name" value="Nudix"/>
    <property type="match status" value="1"/>
</dbReference>
<dbReference type="PRINTS" id="PR00502">
    <property type="entry name" value="NUDIXFAMILY"/>
</dbReference>
<dbReference type="InterPro" id="IPR020084">
    <property type="entry name" value="NUDIX_hydrolase_CS"/>
</dbReference>
<proteinExistence type="inferred from homology"/>
<accession>A0A5C0VIE3</accession>
<dbReference type="RefSeq" id="WP_149074463.1">
    <property type="nucleotide sequence ID" value="NZ_CP043329.1"/>
</dbReference>
<name>A0A5C0VIE3_9SPHI</name>
<dbReference type="GO" id="GO:0006167">
    <property type="term" value="P:AMP biosynthetic process"/>
    <property type="evidence" value="ECO:0007669"/>
    <property type="project" value="TreeGrafter"/>
</dbReference>
<dbReference type="CDD" id="cd03673">
    <property type="entry name" value="NUDIX_Ap6A_hydrolase"/>
    <property type="match status" value="1"/>
</dbReference>
<dbReference type="Pfam" id="PF00293">
    <property type="entry name" value="NUDIX"/>
    <property type="match status" value="1"/>
</dbReference>
<dbReference type="PROSITE" id="PS00893">
    <property type="entry name" value="NUDIX_BOX"/>
    <property type="match status" value="1"/>
</dbReference>
<evidence type="ECO:0000313" key="4">
    <source>
        <dbReference type="EMBL" id="QEK51461.1"/>
    </source>
</evidence>
<dbReference type="PROSITE" id="PS51462">
    <property type="entry name" value="NUDIX"/>
    <property type="match status" value="1"/>
</dbReference>
<evidence type="ECO:0000259" key="3">
    <source>
        <dbReference type="PROSITE" id="PS51462"/>
    </source>
</evidence>
<dbReference type="Gene3D" id="3.90.79.10">
    <property type="entry name" value="Nucleoside Triphosphate Pyrophosphohydrolase"/>
    <property type="match status" value="1"/>
</dbReference>
<dbReference type="AlphaFoldDB" id="A0A5C0VIE3"/>
<dbReference type="InterPro" id="IPR020476">
    <property type="entry name" value="Nudix_hydrolase"/>
</dbReference>
<keyword evidence="5" id="KW-1185">Reference proteome</keyword>
<evidence type="ECO:0000313" key="5">
    <source>
        <dbReference type="Proteomes" id="UP000323653"/>
    </source>
</evidence>
<dbReference type="GO" id="GO:0006754">
    <property type="term" value="P:ATP biosynthetic process"/>
    <property type="evidence" value="ECO:0007669"/>
    <property type="project" value="TreeGrafter"/>
</dbReference>
<dbReference type="Proteomes" id="UP000323653">
    <property type="component" value="Chromosome"/>
</dbReference>
<dbReference type="KEGG" id="pej:FYC62_07140"/>
<evidence type="ECO:0000256" key="2">
    <source>
        <dbReference type="RuleBase" id="RU003476"/>
    </source>
</evidence>
<dbReference type="PANTHER" id="PTHR21340:SF0">
    <property type="entry name" value="BIS(5'-NUCLEOSYL)-TETRAPHOSPHATASE [ASYMMETRICAL]"/>
    <property type="match status" value="1"/>
</dbReference>
<dbReference type="InterPro" id="IPR051325">
    <property type="entry name" value="Nudix_hydrolase_domain"/>
</dbReference>
<feature type="domain" description="Nudix hydrolase" evidence="3">
    <location>
        <begin position="71"/>
        <end position="198"/>
    </location>
</feature>
<dbReference type="PANTHER" id="PTHR21340">
    <property type="entry name" value="DIADENOSINE 5,5-P1,P4-TETRAPHOSPHATE PYROPHOSPHOHYDROLASE MUTT"/>
    <property type="match status" value="1"/>
</dbReference>
<reference evidence="4 5" key="1">
    <citation type="submission" date="2019-08" db="EMBL/GenBank/DDBJ databases">
        <title>Pedobacter sp. nov., isolated from Han river, South Korea.</title>
        <authorList>
            <person name="Lee D.-H."/>
            <person name="Kim Y.-S."/>
            <person name="Hwang E.-M."/>
            <person name="Le Tran T.C."/>
            <person name="Cha C.-J."/>
        </authorList>
    </citation>
    <scope>NUCLEOTIDE SEQUENCE [LARGE SCALE GENOMIC DNA]</scope>
    <source>
        <strain evidence="4 5">CJ43</strain>
    </source>
</reference>
<sequence>MAQKYNIYINQKALIITSIRPNDGFDCQILDVQGFEFEKFYKSLSKNPQAIFYLVTNEPKAVFKTVKNSLRIIEAAGGLVKSNEHKYLFIKRNGRWDLPKGKLEEGERKRDAAVREVEEECGIVVKKIGKKLTKTYHVYEIKGKPVLKISHWYDMSSKSNQKLIPQIEEGITDVKWIAKKDWNLVKANTYPSILDVLAIA</sequence>
<dbReference type="InterPro" id="IPR015797">
    <property type="entry name" value="NUDIX_hydrolase-like_dom_sf"/>
</dbReference>
<dbReference type="GO" id="GO:0004081">
    <property type="term" value="F:bis(5'-nucleosyl)-tetraphosphatase (asymmetrical) activity"/>
    <property type="evidence" value="ECO:0007669"/>
    <property type="project" value="TreeGrafter"/>
</dbReference>
<gene>
    <name evidence="4" type="ORF">FYC62_07140</name>
</gene>
<dbReference type="InterPro" id="IPR000086">
    <property type="entry name" value="NUDIX_hydrolase_dom"/>
</dbReference>
<evidence type="ECO:0000256" key="1">
    <source>
        <dbReference type="ARBA" id="ARBA00022801"/>
    </source>
</evidence>
<protein>
    <submittedName>
        <fullName evidence="4">NUDIX domain-containing protein</fullName>
    </submittedName>
</protein>